<dbReference type="Pfam" id="PF19431">
    <property type="entry name" value="MEKK4_N"/>
    <property type="match status" value="2"/>
</dbReference>
<dbReference type="SUPFAM" id="SSF56112">
    <property type="entry name" value="Protein kinase-like (PK-like)"/>
    <property type="match status" value="1"/>
</dbReference>
<evidence type="ECO:0000256" key="8">
    <source>
        <dbReference type="ARBA" id="ARBA00022679"/>
    </source>
</evidence>
<organism evidence="22 23">
    <name type="scientific">Pseudolycoriella hygida</name>
    <dbReference type="NCBI Taxonomy" id="35572"/>
    <lineage>
        <taxon>Eukaryota</taxon>
        <taxon>Metazoa</taxon>
        <taxon>Ecdysozoa</taxon>
        <taxon>Arthropoda</taxon>
        <taxon>Hexapoda</taxon>
        <taxon>Insecta</taxon>
        <taxon>Pterygota</taxon>
        <taxon>Neoptera</taxon>
        <taxon>Endopterygota</taxon>
        <taxon>Diptera</taxon>
        <taxon>Nematocera</taxon>
        <taxon>Sciaroidea</taxon>
        <taxon>Sciaridae</taxon>
        <taxon>Pseudolycoriella</taxon>
    </lineage>
</organism>
<keyword evidence="13" id="KW-0460">Magnesium</keyword>
<feature type="compositionally biased region" description="Basic and acidic residues" evidence="20">
    <location>
        <begin position="498"/>
        <end position="508"/>
    </location>
</feature>
<gene>
    <name evidence="22" type="primary">MAP3K4</name>
    <name evidence="22" type="ORF">Bhyg_10335</name>
</gene>
<evidence type="ECO:0000256" key="6">
    <source>
        <dbReference type="ARBA" id="ARBA00022527"/>
    </source>
</evidence>
<comment type="cofactor">
    <cofactor evidence="1">
        <name>Mg(2+)</name>
        <dbReference type="ChEBI" id="CHEBI:18420"/>
    </cofactor>
</comment>
<evidence type="ECO:0000313" key="23">
    <source>
        <dbReference type="Proteomes" id="UP001151699"/>
    </source>
</evidence>
<feature type="region of interest" description="Disordered" evidence="20">
    <location>
        <begin position="132"/>
        <end position="159"/>
    </location>
</feature>
<dbReference type="InterPro" id="IPR050538">
    <property type="entry name" value="MAP_kinase_kinase_kinase"/>
</dbReference>
<evidence type="ECO:0000256" key="12">
    <source>
        <dbReference type="ARBA" id="ARBA00022840"/>
    </source>
</evidence>
<comment type="subcellular location">
    <subcellularLocation>
        <location evidence="2">Cytoplasm</location>
        <location evidence="2">Perinuclear region</location>
    </subcellularLocation>
</comment>
<evidence type="ECO:0000256" key="3">
    <source>
        <dbReference type="ARBA" id="ARBA00006529"/>
    </source>
</evidence>
<evidence type="ECO:0000256" key="7">
    <source>
        <dbReference type="ARBA" id="ARBA00022553"/>
    </source>
</evidence>
<dbReference type="PROSITE" id="PS00107">
    <property type="entry name" value="PROTEIN_KINASE_ATP"/>
    <property type="match status" value="1"/>
</dbReference>
<feature type="compositionally biased region" description="Basic and acidic residues" evidence="20">
    <location>
        <begin position="456"/>
        <end position="465"/>
    </location>
</feature>
<dbReference type="InterPro" id="IPR045801">
    <property type="entry name" value="MEKK4_N"/>
</dbReference>
<dbReference type="GO" id="GO:0005524">
    <property type="term" value="F:ATP binding"/>
    <property type="evidence" value="ECO:0007669"/>
    <property type="project" value="UniProtKB-UniRule"/>
</dbReference>
<feature type="compositionally biased region" description="Polar residues" evidence="20">
    <location>
        <begin position="1040"/>
        <end position="1056"/>
    </location>
</feature>
<keyword evidence="10 19" id="KW-0547">Nucleotide-binding</keyword>
<evidence type="ECO:0000256" key="14">
    <source>
        <dbReference type="ARBA" id="ARBA00047559"/>
    </source>
</evidence>
<evidence type="ECO:0000259" key="21">
    <source>
        <dbReference type="PROSITE" id="PS50011"/>
    </source>
</evidence>
<evidence type="ECO:0000256" key="2">
    <source>
        <dbReference type="ARBA" id="ARBA00004556"/>
    </source>
</evidence>
<comment type="caution">
    <text evidence="22">The sequence shown here is derived from an EMBL/GenBank/DDBJ whole genome shotgun (WGS) entry which is preliminary data.</text>
</comment>
<evidence type="ECO:0000256" key="10">
    <source>
        <dbReference type="ARBA" id="ARBA00022741"/>
    </source>
</evidence>
<keyword evidence="11 22" id="KW-0418">Kinase</keyword>
<dbReference type="InterPro" id="IPR008271">
    <property type="entry name" value="Ser/Thr_kinase_AS"/>
</dbReference>
<keyword evidence="23" id="KW-1185">Reference proteome</keyword>
<dbReference type="Gene3D" id="1.10.510.10">
    <property type="entry name" value="Transferase(Phosphotransferase) domain 1"/>
    <property type="match status" value="1"/>
</dbReference>
<dbReference type="InterPro" id="IPR011009">
    <property type="entry name" value="Kinase-like_dom_sf"/>
</dbReference>
<feature type="compositionally biased region" description="Basic and acidic residues" evidence="20">
    <location>
        <begin position="132"/>
        <end position="147"/>
    </location>
</feature>
<keyword evidence="5" id="KW-0963">Cytoplasm</keyword>
<dbReference type="Pfam" id="PF00069">
    <property type="entry name" value="Pkinase"/>
    <property type="match status" value="1"/>
</dbReference>
<evidence type="ECO:0000313" key="22">
    <source>
        <dbReference type="EMBL" id="KAJ6637604.1"/>
    </source>
</evidence>
<comment type="catalytic activity">
    <reaction evidence="14">
        <text>L-threonyl-[protein] + ATP = O-phospho-L-threonyl-[protein] + ADP + H(+)</text>
        <dbReference type="Rhea" id="RHEA:46608"/>
        <dbReference type="Rhea" id="RHEA-COMP:11060"/>
        <dbReference type="Rhea" id="RHEA-COMP:11605"/>
        <dbReference type="ChEBI" id="CHEBI:15378"/>
        <dbReference type="ChEBI" id="CHEBI:30013"/>
        <dbReference type="ChEBI" id="CHEBI:30616"/>
        <dbReference type="ChEBI" id="CHEBI:61977"/>
        <dbReference type="ChEBI" id="CHEBI:456216"/>
        <dbReference type="EC" id="2.7.11.25"/>
    </reaction>
</comment>
<dbReference type="InterPro" id="IPR017441">
    <property type="entry name" value="Protein_kinase_ATP_BS"/>
</dbReference>
<evidence type="ECO:0000256" key="18">
    <source>
        <dbReference type="ARBA" id="ARBA00083883"/>
    </source>
</evidence>
<evidence type="ECO:0000256" key="17">
    <source>
        <dbReference type="ARBA" id="ARBA00069057"/>
    </source>
</evidence>
<name>A0A9Q0MTR9_9DIPT</name>
<dbReference type="GO" id="GO:0048471">
    <property type="term" value="C:perinuclear region of cytoplasm"/>
    <property type="evidence" value="ECO:0007669"/>
    <property type="project" value="UniProtKB-SubCell"/>
</dbReference>
<proteinExistence type="inferred from homology"/>
<dbReference type="PANTHER" id="PTHR48016:SF32">
    <property type="entry name" value="MITOGEN-ACTIVATED PROTEIN KINASE KINASE KINASE 4"/>
    <property type="match status" value="1"/>
</dbReference>
<keyword evidence="9" id="KW-0479">Metal-binding</keyword>
<dbReference type="CDD" id="cd06626">
    <property type="entry name" value="STKc_MEKK4"/>
    <property type="match status" value="1"/>
</dbReference>
<comment type="similarity">
    <text evidence="3">Belongs to the protein kinase superfamily. STE Ser/Thr protein kinase family. MAP kinase kinase kinase subfamily.</text>
</comment>
<feature type="region of interest" description="Disordered" evidence="20">
    <location>
        <begin position="483"/>
        <end position="510"/>
    </location>
</feature>
<comment type="function">
    <text evidence="16">Component of a protein kinase signal transduction cascade. Activates the CSBP2, P38 and JNK MAPK pathways, but not the ERK pathway. Specifically phosphorylates and activates MAP2K4 and MAP2K6.</text>
</comment>
<evidence type="ECO:0000256" key="4">
    <source>
        <dbReference type="ARBA" id="ARBA00012406"/>
    </source>
</evidence>
<dbReference type="OrthoDB" id="1043025at2759"/>
<dbReference type="PROSITE" id="PS00108">
    <property type="entry name" value="PROTEIN_KINASE_ST"/>
    <property type="match status" value="1"/>
</dbReference>
<dbReference type="InterPro" id="IPR000719">
    <property type="entry name" value="Prot_kinase_dom"/>
</dbReference>
<comment type="catalytic activity">
    <reaction evidence="15">
        <text>L-seryl-[protein] + ATP = O-phospho-L-seryl-[protein] + ADP + H(+)</text>
        <dbReference type="Rhea" id="RHEA:17989"/>
        <dbReference type="Rhea" id="RHEA-COMP:9863"/>
        <dbReference type="Rhea" id="RHEA-COMP:11604"/>
        <dbReference type="ChEBI" id="CHEBI:15378"/>
        <dbReference type="ChEBI" id="CHEBI:29999"/>
        <dbReference type="ChEBI" id="CHEBI:30616"/>
        <dbReference type="ChEBI" id="CHEBI:83421"/>
        <dbReference type="ChEBI" id="CHEBI:456216"/>
        <dbReference type="EC" id="2.7.11.25"/>
    </reaction>
</comment>
<reference evidence="22" key="1">
    <citation type="submission" date="2022-07" db="EMBL/GenBank/DDBJ databases">
        <authorList>
            <person name="Trinca V."/>
            <person name="Uliana J.V.C."/>
            <person name="Torres T.T."/>
            <person name="Ward R.J."/>
            <person name="Monesi N."/>
        </authorList>
    </citation>
    <scope>NUCLEOTIDE SEQUENCE</scope>
    <source>
        <strain evidence="22">HSMRA1968</strain>
        <tissue evidence="22">Whole embryos</tissue>
    </source>
</reference>
<sequence>MADADWKKRVGININYSSSGEEDDDLSKVEIRKKNTSPVSINSLDVENGYDRITSTEELLTNFEQYGNTPPRTRIKIKSRDWERKKGEIATKQIRGTTRMARSRANRRNTMDCAILNEMFIDDDNNKVASDKRSRNLLRDSEREAKRSSVLNPPMPVDMSNPMSYEERAESMPIPRPLNKNMLAIVPKLVESCNRYMSVTSRPVGCRTSAPPISFGCNDELFDRKFQTRRDFHETFANLIKLGSTISDKQDIKMSPEDHTWQTELKDLIWLELQAWHADRSLDQQDKYLYTARQGVPELLEKIQNYKFHPKYSREASVLSTDSGNGSDSQTPDVTDNKTQAMICQDCYSLYCKYCQQQQVIALREVEELLTRLEAAESLYPSSQSMASHHPIYRCESFVGRVKAMCLWYNITKHQQLKLLMVGKLFRKLQGKDFQWPMTVHVHPSDSSTSSSVNDDSGRDSIDSRQLKIPTIPKVKFNIEGDALGSDSPSDSTSSNESSKDAPSHDDIQQEYDSNSTFTRYMNDINLFENSKTKGYSLSTSPYRKYIEHILKSRGLGKSLAFLHRLYNVVLRKTLITLEKPGTEDVESEMEAFSEDLPPVETPIDGEQIEELRRYGSWSPEAQTLNLPSYAPTFVFLSVIPLEILHEYLRMRIESKPLTPNPLSLEQLMKELREGLILAMTHRERYSKHIHTALYDKDSVLEKYLVILDEFDTTIRNVFSLYLDYVEQWVLEASPESHRKVALHKEWVFSKLICPMISGQHSVTAHRFCTIVSKLLEQIGTRLIKRAQELDEKIEDTPSSADDDKKWQILTICRETQSLFTVEREKSLKILYFAKALCRDLEMQDFHREHEDHIHGTTTICSEVKESVRMLQAQVLSVRHKLTQIVEHVQKRCDNKHLNEMDEQDRLAVQSRIREILHQGFKFGFDYHKEIVRLFETKVVGCRDKTCEYNLSMGIIHFARMWMQFVTQRCERGRGVRPRWAAQGLDFLIAACDPSNTKHLNEQEFEDLKSKMDACISHVVGIVPEPEKVRKRASPRQRKVSPQTGRALTPTRTSLSPRHLQSDEQKIYLHQFSVKEDPVGMSPTSAPNTPTLIRKQTSCEVETSGVTLKVPKMYSYSPVLRQIRVRDAVNRVDLDLDRHLRDLNLIGQVKTLSNSDKIHIRARSVNFRWHRGIKIGQGRFGKVYTAVNNSTGELMAMKEITIQPNETRAIKNVAEELKIFEGISHKYLVKYYGVEIHREELLIFMELCSEGTLENLVELSGGLHEGLTRRFTVQLLSAVLELHKHGVVHRDIKTANIFLTNEGNCLKLGDFGSAVKIQAHTTVAGELQGYVGTQAYMAPEVFTKTNTDGHGRAADIWSVGCVVIEMASGKRPWSQFDSNFQIMFKVGMGETPDAPPTLSEEGQDFLDHCLQHDPKTRWTALELLQHHFCKVDLNIDCGCDNNGLDVRKNNTRKSSIKSQIK</sequence>
<protein>
    <recommendedName>
        <fullName evidence="17">Mitogen-activated protein kinase kinase kinase 4</fullName>
        <ecNumber evidence="4">2.7.11.25</ecNumber>
    </recommendedName>
    <alternativeName>
        <fullName evidence="18">MAPK/ERK kinase kinase 4</fullName>
    </alternativeName>
</protein>
<dbReference type="GO" id="GO:0004709">
    <property type="term" value="F:MAP kinase kinase kinase activity"/>
    <property type="evidence" value="ECO:0007669"/>
    <property type="project" value="UniProtKB-EC"/>
</dbReference>
<dbReference type="EC" id="2.7.11.25" evidence="4"/>
<feature type="region of interest" description="Disordered" evidence="20">
    <location>
        <begin position="1028"/>
        <end position="1059"/>
    </location>
</feature>
<feature type="domain" description="Protein kinase" evidence="21">
    <location>
        <begin position="1169"/>
        <end position="1429"/>
    </location>
</feature>
<dbReference type="PROSITE" id="PS50011">
    <property type="entry name" value="PROTEIN_KINASE_DOM"/>
    <property type="match status" value="1"/>
</dbReference>
<feature type="binding site" evidence="19">
    <location>
        <position position="1198"/>
    </location>
    <ligand>
        <name>ATP</name>
        <dbReference type="ChEBI" id="CHEBI:30616"/>
    </ligand>
</feature>
<dbReference type="SMART" id="SM00220">
    <property type="entry name" value="S_TKc"/>
    <property type="match status" value="1"/>
</dbReference>
<keyword evidence="8" id="KW-0808">Transferase</keyword>
<keyword evidence="7" id="KW-0597">Phosphoprotein</keyword>
<dbReference type="Proteomes" id="UP001151699">
    <property type="component" value="Chromosome X"/>
</dbReference>
<keyword evidence="6" id="KW-0723">Serine/threonine-protein kinase</keyword>
<evidence type="ECO:0000256" key="19">
    <source>
        <dbReference type="PROSITE-ProRule" id="PRU10141"/>
    </source>
</evidence>
<feature type="compositionally biased region" description="Low complexity" evidence="20">
    <location>
        <begin position="486"/>
        <end position="497"/>
    </location>
</feature>
<evidence type="ECO:0000256" key="16">
    <source>
        <dbReference type="ARBA" id="ARBA00060115"/>
    </source>
</evidence>
<feature type="compositionally biased region" description="Basic residues" evidence="20">
    <location>
        <begin position="1029"/>
        <end position="1039"/>
    </location>
</feature>
<accession>A0A9Q0MTR9</accession>
<feature type="region of interest" description="Disordered" evidence="20">
    <location>
        <begin position="442"/>
        <end position="465"/>
    </location>
</feature>
<feature type="compositionally biased region" description="Low complexity" evidence="20">
    <location>
        <begin position="445"/>
        <end position="455"/>
    </location>
</feature>
<evidence type="ECO:0000256" key="1">
    <source>
        <dbReference type="ARBA" id="ARBA00001946"/>
    </source>
</evidence>
<evidence type="ECO:0000256" key="5">
    <source>
        <dbReference type="ARBA" id="ARBA00022490"/>
    </source>
</evidence>
<evidence type="ECO:0000256" key="15">
    <source>
        <dbReference type="ARBA" id="ARBA00048329"/>
    </source>
</evidence>
<dbReference type="EMBL" id="WJQU01000003">
    <property type="protein sequence ID" value="KAJ6637604.1"/>
    <property type="molecule type" value="Genomic_DNA"/>
</dbReference>
<evidence type="ECO:0000256" key="11">
    <source>
        <dbReference type="ARBA" id="ARBA00022777"/>
    </source>
</evidence>
<keyword evidence="12 19" id="KW-0067">ATP-binding</keyword>
<dbReference type="PANTHER" id="PTHR48016">
    <property type="entry name" value="MAP KINASE KINASE KINASE SSK2-RELATED-RELATED"/>
    <property type="match status" value="1"/>
</dbReference>
<evidence type="ECO:0000256" key="13">
    <source>
        <dbReference type="ARBA" id="ARBA00022842"/>
    </source>
</evidence>
<evidence type="ECO:0000256" key="20">
    <source>
        <dbReference type="SAM" id="MobiDB-lite"/>
    </source>
</evidence>
<evidence type="ECO:0000256" key="9">
    <source>
        <dbReference type="ARBA" id="ARBA00022723"/>
    </source>
</evidence>
<dbReference type="FunFam" id="1.10.510.10:FF:000122">
    <property type="entry name" value="Mitogen-activated protein kinase kinase kinase 4"/>
    <property type="match status" value="1"/>
</dbReference>
<dbReference type="GO" id="GO:0046872">
    <property type="term" value="F:metal ion binding"/>
    <property type="evidence" value="ECO:0007669"/>
    <property type="project" value="UniProtKB-KW"/>
</dbReference>